<feature type="domain" description="3-octaprenyl-4-hydroxybenzoate carboxy-lyase-like C-terminal" evidence="3">
    <location>
        <begin position="326"/>
        <end position="448"/>
    </location>
</feature>
<dbReference type="Pfam" id="PF20696">
    <property type="entry name" value="UbiD_C"/>
    <property type="match status" value="1"/>
</dbReference>
<dbReference type="InterPro" id="IPR049381">
    <property type="entry name" value="UbiD-like_C"/>
</dbReference>
<keyword evidence="5" id="KW-1185">Reference proteome</keyword>
<dbReference type="Gene3D" id="1.20.5.570">
    <property type="entry name" value="Single helix bin"/>
    <property type="match status" value="1"/>
</dbReference>
<dbReference type="InterPro" id="IPR048304">
    <property type="entry name" value="UbiD_Rift_dom"/>
</dbReference>
<dbReference type="GO" id="GO:0006744">
    <property type="term" value="P:ubiquinone biosynthetic process"/>
    <property type="evidence" value="ECO:0007669"/>
    <property type="project" value="TreeGrafter"/>
</dbReference>
<dbReference type="Gene3D" id="3.40.1670.10">
    <property type="entry name" value="UbiD C-terminal domain-like"/>
    <property type="match status" value="1"/>
</dbReference>
<proteinExistence type="predicted"/>
<dbReference type="PANTHER" id="PTHR30108:SF17">
    <property type="entry name" value="FERULIC ACID DECARBOXYLASE 1"/>
    <property type="match status" value="1"/>
</dbReference>
<dbReference type="SUPFAM" id="SSF50475">
    <property type="entry name" value="FMN-binding split barrel"/>
    <property type="match status" value="1"/>
</dbReference>
<dbReference type="AlphaFoldDB" id="A0A517ZVT8"/>
<dbReference type="EC" id="4.1.1.-" evidence="4"/>
<evidence type="ECO:0000259" key="1">
    <source>
        <dbReference type="Pfam" id="PF01977"/>
    </source>
</evidence>
<keyword evidence="4" id="KW-0456">Lyase</keyword>
<dbReference type="RefSeq" id="WP_145379086.1">
    <property type="nucleotide sequence ID" value="NZ_CP036276.1"/>
</dbReference>
<feature type="domain" description="3-octaprenyl-4-hydroxybenzoate carboxy-lyase-like N-terminal" evidence="2">
    <location>
        <begin position="10"/>
        <end position="87"/>
    </location>
</feature>
<reference evidence="4 5" key="1">
    <citation type="submission" date="2019-02" db="EMBL/GenBank/DDBJ databases">
        <title>Deep-cultivation of Planctomycetes and their phenomic and genomic characterization uncovers novel biology.</title>
        <authorList>
            <person name="Wiegand S."/>
            <person name="Jogler M."/>
            <person name="Boedeker C."/>
            <person name="Pinto D."/>
            <person name="Vollmers J."/>
            <person name="Rivas-Marin E."/>
            <person name="Kohn T."/>
            <person name="Peeters S.H."/>
            <person name="Heuer A."/>
            <person name="Rast P."/>
            <person name="Oberbeckmann S."/>
            <person name="Bunk B."/>
            <person name="Jeske O."/>
            <person name="Meyerdierks A."/>
            <person name="Storesund J.E."/>
            <person name="Kallscheuer N."/>
            <person name="Luecker S."/>
            <person name="Lage O.M."/>
            <person name="Pohl T."/>
            <person name="Merkel B.J."/>
            <person name="Hornburger P."/>
            <person name="Mueller R.-W."/>
            <person name="Bruemmer F."/>
            <person name="Labrenz M."/>
            <person name="Spormann A.M."/>
            <person name="Op den Camp H."/>
            <person name="Overmann J."/>
            <person name="Amann R."/>
            <person name="Jetten M.S.M."/>
            <person name="Mascher T."/>
            <person name="Medema M.H."/>
            <person name="Devos D.P."/>
            <person name="Kaster A.-K."/>
            <person name="Ovreas L."/>
            <person name="Rohde M."/>
            <person name="Galperin M.Y."/>
            <person name="Jogler C."/>
        </authorList>
    </citation>
    <scope>NUCLEOTIDE SEQUENCE [LARGE SCALE GENOMIC DNA]</scope>
    <source>
        <strain evidence="4 5">Mal52</strain>
    </source>
</reference>
<dbReference type="InterPro" id="IPR002830">
    <property type="entry name" value="UbiD"/>
</dbReference>
<evidence type="ECO:0000313" key="4">
    <source>
        <dbReference type="EMBL" id="QDU46590.1"/>
    </source>
</evidence>
<feature type="domain" description="3-octaprenyl-4-hydroxybenzoate carboxy-lyase-like Rift-related" evidence="1">
    <location>
        <begin position="124"/>
        <end position="320"/>
    </location>
</feature>
<dbReference type="NCBIfam" id="TIGR00148">
    <property type="entry name" value="UbiD family decarboxylase"/>
    <property type="match status" value="1"/>
</dbReference>
<evidence type="ECO:0000313" key="5">
    <source>
        <dbReference type="Proteomes" id="UP000319383"/>
    </source>
</evidence>
<dbReference type="KEGG" id="sdyn:Mal52_51110"/>
<organism evidence="4 5">
    <name type="scientific">Symmachiella dynata</name>
    <dbReference type="NCBI Taxonomy" id="2527995"/>
    <lineage>
        <taxon>Bacteria</taxon>
        <taxon>Pseudomonadati</taxon>
        <taxon>Planctomycetota</taxon>
        <taxon>Planctomycetia</taxon>
        <taxon>Planctomycetales</taxon>
        <taxon>Planctomycetaceae</taxon>
        <taxon>Symmachiella</taxon>
    </lineage>
</organism>
<dbReference type="InterPro" id="IPR049383">
    <property type="entry name" value="UbiD-like_N"/>
</dbReference>
<dbReference type="GO" id="GO:0008694">
    <property type="term" value="F:4-hydroxy-3-polyprenylbenzoate decarboxylase activity"/>
    <property type="evidence" value="ECO:0007669"/>
    <property type="project" value="TreeGrafter"/>
</dbReference>
<protein>
    <submittedName>
        <fullName evidence="4">3-octaprenyl-4-hydroxybenzoate carboxy-lyase</fullName>
        <ecNumber evidence="4">4.1.1.-</ecNumber>
    </submittedName>
</protein>
<dbReference type="EMBL" id="CP036276">
    <property type="protein sequence ID" value="QDU46590.1"/>
    <property type="molecule type" value="Genomic_DNA"/>
</dbReference>
<dbReference type="SUPFAM" id="SSF143968">
    <property type="entry name" value="UbiD C-terminal domain-like"/>
    <property type="match status" value="1"/>
</dbReference>
<gene>
    <name evidence="4" type="primary">ubiD</name>
    <name evidence="4" type="ORF">Mal52_51110</name>
</gene>
<dbReference type="Pfam" id="PF01977">
    <property type="entry name" value="UbiD"/>
    <property type="match status" value="1"/>
</dbReference>
<name>A0A517ZVT8_9PLAN</name>
<evidence type="ECO:0000259" key="3">
    <source>
        <dbReference type="Pfam" id="PF20696"/>
    </source>
</evidence>
<sequence>MPYDHLADFLSDLHDSGELIRVAAEVDPVLEIAAITDRITQSADGGPALLFENVKQTALPVAVNLLGSEKRMCRALGVADVEEVAHRVSGLIRPALPDGWLEKLKLLPQFSQLTNLPPKTVATAISQQVVKVGRDIDLGELPQLHCRPKETAPFITRGQIHTVDPVTGTRHVGNVPLEIRGATSALVHWTPHDVGFQNFRKTCQLGKQTPVAVSLGGDPLLDFICTLPLPADSDPLVFGGFLRDKNIEVVACRSVELQAPAHAEIVLEGYIDALQELQPGSEFGSRTGFYSPRMPRPLLQLTALTHRANPVFPTTVYGQPPREEYWMNRAVQRIFRPLIKLFLPEIEDFHLPRSGAGRNICFVSINKTYPQQARKVMNGIWSLNQLMYSKLVVVVDAGVDLHNEEQVWFQVGANLDPARDVFQTSGPADYLDHANAIAGTGAKIGLDATTKFPEETQSRPWPSQLDMPQEIVDLIERRWPEYKIGQIPTREDENPPQNS</sequence>
<evidence type="ECO:0000259" key="2">
    <source>
        <dbReference type="Pfam" id="PF20695"/>
    </source>
</evidence>
<dbReference type="Pfam" id="PF20695">
    <property type="entry name" value="UbiD_N"/>
    <property type="match status" value="1"/>
</dbReference>
<dbReference type="Proteomes" id="UP000319383">
    <property type="component" value="Chromosome"/>
</dbReference>
<dbReference type="GO" id="GO:0005829">
    <property type="term" value="C:cytosol"/>
    <property type="evidence" value="ECO:0007669"/>
    <property type="project" value="TreeGrafter"/>
</dbReference>
<dbReference type="PANTHER" id="PTHR30108">
    <property type="entry name" value="3-OCTAPRENYL-4-HYDROXYBENZOATE CARBOXY-LYASE-RELATED"/>
    <property type="match status" value="1"/>
</dbReference>
<accession>A0A517ZVT8</accession>